<evidence type="ECO:0000259" key="9">
    <source>
        <dbReference type="Pfam" id="PF12804"/>
    </source>
</evidence>
<dbReference type="Proteomes" id="UP000177047">
    <property type="component" value="Unassembled WGS sequence"/>
</dbReference>
<comment type="similarity">
    <text evidence="2">In the N-terminal section; belongs to the N-acetylglucosamine-1-phosphate uridyltransferase family.</text>
</comment>
<comment type="catalytic activity">
    <reaction evidence="6">
        <text>alpha-D-glucosamine 1-phosphate + acetyl-CoA = N-acetyl-alpha-D-glucosamine 1-phosphate + CoA + H(+)</text>
        <dbReference type="Rhea" id="RHEA:13725"/>
        <dbReference type="ChEBI" id="CHEBI:15378"/>
        <dbReference type="ChEBI" id="CHEBI:57287"/>
        <dbReference type="ChEBI" id="CHEBI:57288"/>
        <dbReference type="ChEBI" id="CHEBI:57776"/>
        <dbReference type="ChEBI" id="CHEBI:58516"/>
        <dbReference type="EC" id="2.3.1.157"/>
    </reaction>
</comment>
<dbReference type="Pfam" id="PF12804">
    <property type="entry name" value="NTP_transf_3"/>
    <property type="match status" value="1"/>
</dbReference>
<accession>A0A1F6YTK6</accession>
<reference evidence="10 11" key="1">
    <citation type="journal article" date="2016" name="Nat. Commun.">
        <title>Thousands of microbial genomes shed light on interconnected biogeochemical processes in an aquifer system.</title>
        <authorList>
            <person name="Anantharaman K."/>
            <person name="Brown C.T."/>
            <person name="Hug L.A."/>
            <person name="Sharon I."/>
            <person name="Castelle C.J."/>
            <person name="Probst A.J."/>
            <person name="Thomas B.C."/>
            <person name="Singh A."/>
            <person name="Wilkins M.J."/>
            <person name="Karaoz U."/>
            <person name="Brodie E.L."/>
            <person name="Williams K.H."/>
            <person name="Hubbard S.S."/>
            <person name="Banfield J.F."/>
        </authorList>
    </citation>
    <scope>NUCLEOTIDE SEQUENCE [LARGE SCALE GENOMIC DNA]</scope>
</reference>
<dbReference type="SUPFAM" id="SSF53448">
    <property type="entry name" value="Nucleotide-diphospho-sugar transferases"/>
    <property type="match status" value="1"/>
</dbReference>
<proteinExistence type="inferred from homology"/>
<evidence type="ECO:0000256" key="6">
    <source>
        <dbReference type="ARBA" id="ARBA00048247"/>
    </source>
</evidence>
<evidence type="ECO:0000256" key="7">
    <source>
        <dbReference type="ARBA" id="ARBA00048493"/>
    </source>
</evidence>
<dbReference type="InterPro" id="IPR050065">
    <property type="entry name" value="GlmU-like"/>
</dbReference>
<evidence type="ECO:0000313" key="11">
    <source>
        <dbReference type="Proteomes" id="UP000177047"/>
    </source>
</evidence>
<dbReference type="CDD" id="cd02540">
    <property type="entry name" value="GT2_GlmU_N_bac"/>
    <property type="match status" value="1"/>
</dbReference>
<dbReference type="InterPro" id="IPR025877">
    <property type="entry name" value="MobA-like_NTP_Trfase"/>
</dbReference>
<dbReference type="STRING" id="1801803.A2356_04100"/>
<keyword evidence="5" id="KW-0012">Acyltransferase</keyword>
<evidence type="ECO:0000256" key="1">
    <source>
        <dbReference type="ARBA" id="ARBA00007707"/>
    </source>
</evidence>
<gene>
    <name evidence="10" type="ORF">A2356_04100</name>
</gene>
<dbReference type="GO" id="GO:0019134">
    <property type="term" value="F:glucosamine-1-phosphate N-acetyltransferase activity"/>
    <property type="evidence" value="ECO:0007669"/>
    <property type="project" value="UniProtKB-EC"/>
</dbReference>
<dbReference type="AlphaFoldDB" id="A0A1F6YTK6"/>
<comment type="caution">
    <text evidence="10">The sequence shown here is derived from an EMBL/GenBank/DDBJ whole genome shotgun (WGS) entry which is preliminary data.</text>
</comment>
<evidence type="ECO:0000256" key="4">
    <source>
        <dbReference type="ARBA" id="ARBA00022695"/>
    </source>
</evidence>
<organism evidence="10 11">
    <name type="scientific">Candidatus Nomurabacteria bacterium RIFOXYB1_FULL_39_16</name>
    <dbReference type="NCBI Taxonomy" id="1801803"/>
    <lineage>
        <taxon>Bacteria</taxon>
        <taxon>Candidatus Nomuraibacteriota</taxon>
    </lineage>
</organism>
<name>A0A1F6YTK6_9BACT</name>
<protein>
    <recommendedName>
        <fullName evidence="9">MobA-like NTP transferase domain-containing protein</fullName>
    </recommendedName>
</protein>
<evidence type="ECO:0000256" key="5">
    <source>
        <dbReference type="ARBA" id="ARBA00023315"/>
    </source>
</evidence>
<comment type="similarity">
    <text evidence="1">In the C-terminal section; belongs to the transferase hexapeptide repeat family.</text>
</comment>
<dbReference type="EMBL" id="MFWB01000006">
    <property type="protein sequence ID" value="OGJ09696.1"/>
    <property type="molecule type" value="Genomic_DNA"/>
</dbReference>
<evidence type="ECO:0000256" key="2">
    <source>
        <dbReference type="ARBA" id="ARBA00007947"/>
    </source>
</evidence>
<evidence type="ECO:0000313" key="10">
    <source>
        <dbReference type="EMBL" id="OGJ09696.1"/>
    </source>
</evidence>
<dbReference type="GO" id="GO:0003977">
    <property type="term" value="F:UDP-N-acetylglucosamine diphosphorylase activity"/>
    <property type="evidence" value="ECO:0007669"/>
    <property type="project" value="UniProtKB-EC"/>
</dbReference>
<dbReference type="PANTHER" id="PTHR43584">
    <property type="entry name" value="NUCLEOTIDYL TRANSFERASE"/>
    <property type="match status" value="1"/>
</dbReference>
<sequence>MKKIKTSVYWKNMESKNKIRIVILAAGKGTRMKSEMPKVLVKLNGKPMIRHLLDSVHKSNIDEKPIIVVGYKKEEIMKELGDKYQYVVQEEQLGTGHAVMSAESILLNNTDNIMVLPSDHPFISPETIKKLSEKHLESGAKITMATTKLPDFEGWRSAFYTSFSRIVRDENSKIIKDVQFRDTNEEEKKITEVNPIYFCFEAKWLWKKLKTLKTDNDQKQYYLTDVIKIAMEENQKIESINIDAHEALAANSQEELEILEKLIV</sequence>
<comment type="function">
    <text evidence="8">Catalyzes the last two sequential reactions in the de novo biosynthetic pathway for UDP-N-acetylglucosamine (UDP-GlcNAc). The C-terminal domain catalyzes the transfer of acetyl group from acetyl coenzyme A to glucosamine-1-phosphate (GlcN-1-P) to produce N-acetylglucosamine-1-phosphate (GlcNAc-1-P), which is converted into UDP-GlcNAc by the transfer of uridine 5-monophosphate (from uridine 5-triphosphate), a reaction catalyzed by the N-terminal domain.</text>
</comment>
<keyword evidence="3" id="KW-0808">Transferase</keyword>
<evidence type="ECO:0000256" key="8">
    <source>
        <dbReference type="ARBA" id="ARBA00049628"/>
    </source>
</evidence>
<dbReference type="InterPro" id="IPR029044">
    <property type="entry name" value="Nucleotide-diphossugar_trans"/>
</dbReference>
<dbReference type="Gene3D" id="3.90.550.10">
    <property type="entry name" value="Spore Coat Polysaccharide Biosynthesis Protein SpsA, Chain A"/>
    <property type="match status" value="1"/>
</dbReference>
<evidence type="ECO:0000256" key="3">
    <source>
        <dbReference type="ARBA" id="ARBA00022679"/>
    </source>
</evidence>
<feature type="domain" description="MobA-like NTP transferase" evidence="9">
    <location>
        <begin position="22"/>
        <end position="148"/>
    </location>
</feature>
<comment type="catalytic activity">
    <reaction evidence="7">
        <text>N-acetyl-alpha-D-glucosamine 1-phosphate + UTP + H(+) = UDP-N-acetyl-alpha-D-glucosamine + diphosphate</text>
        <dbReference type="Rhea" id="RHEA:13509"/>
        <dbReference type="ChEBI" id="CHEBI:15378"/>
        <dbReference type="ChEBI" id="CHEBI:33019"/>
        <dbReference type="ChEBI" id="CHEBI:46398"/>
        <dbReference type="ChEBI" id="CHEBI:57705"/>
        <dbReference type="ChEBI" id="CHEBI:57776"/>
        <dbReference type="EC" id="2.7.7.23"/>
    </reaction>
</comment>
<dbReference type="PANTHER" id="PTHR43584:SF3">
    <property type="entry name" value="BIFUNCTIONAL PROTEIN GLMU"/>
    <property type="match status" value="1"/>
</dbReference>
<keyword evidence="4" id="KW-0548">Nucleotidyltransferase</keyword>